<dbReference type="CDD" id="cd17503">
    <property type="entry name" value="MFS_LmrB_MDR_like"/>
    <property type="match status" value="1"/>
</dbReference>
<evidence type="ECO:0000313" key="11">
    <source>
        <dbReference type="Proteomes" id="UP000580568"/>
    </source>
</evidence>
<evidence type="ECO:0000256" key="5">
    <source>
        <dbReference type="ARBA" id="ARBA00022692"/>
    </source>
</evidence>
<feature type="transmembrane region" description="Helical" evidence="8">
    <location>
        <begin position="140"/>
        <end position="162"/>
    </location>
</feature>
<keyword evidence="6 8" id="KW-1133">Transmembrane helix</keyword>
<dbReference type="SUPFAM" id="SSF103473">
    <property type="entry name" value="MFS general substrate transporter"/>
    <property type="match status" value="1"/>
</dbReference>
<keyword evidence="7 8" id="KW-0472">Membrane</keyword>
<dbReference type="PANTHER" id="PTHR42718:SF9">
    <property type="entry name" value="MAJOR FACILITATOR SUPERFAMILY MULTIDRUG TRANSPORTER MFSC"/>
    <property type="match status" value="1"/>
</dbReference>
<comment type="similarity">
    <text evidence="2">Belongs to the major facilitator superfamily. EmrB family.</text>
</comment>
<keyword evidence="3" id="KW-0813">Transport</keyword>
<feature type="transmembrane region" description="Helical" evidence="8">
    <location>
        <begin position="106"/>
        <end position="128"/>
    </location>
</feature>
<comment type="caution">
    <text evidence="10">The sequence shown here is derived from an EMBL/GenBank/DDBJ whole genome shotgun (WGS) entry which is preliminary data.</text>
</comment>
<dbReference type="Gene3D" id="1.20.1250.20">
    <property type="entry name" value="MFS general substrate transporter like domains"/>
    <property type="match status" value="1"/>
</dbReference>
<dbReference type="GO" id="GO:0005886">
    <property type="term" value="C:plasma membrane"/>
    <property type="evidence" value="ECO:0007669"/>
    <property type="project" value="UniProtKB-SubCell"/>
</dbReference>
<dbReference type="InterPro" id="IPR036259">
    <property type="entry name" value="MFS_trans_sf"/>
</dbReference>
<feature type="transmembrane region" description="Helical" evidence="8">
    <location>
        <begin position="231"/>
        <end position="251"/>
    </location>
</feature>
<dbReference type="Pfam" id="PF07690">
    <property type="entry name" value="MFS_1"/>
    <property type="match status" value="1"/>
</dbReference>
<dbReference type="InterPro" id="IPR020846">
    <property type="entry name" value="MFS_dom"/>
</dbReference>
<protein>
    <submittedName>
        <fullName evidence="10">Putative transport protein HsrA</fullName>
    </submittedName>
</protein>
<comment type="subcellular location">
    <subcellularLocation>
        <location evidence="1">Cell membrane</location>
        <topology evidence="1">Multi-pass membrane protein</topology>
    </subcellularLocation>
</comment>
<dbReference type="InterPro" id="IPR004638">
    <property type="entry name" value="EmrB-like"/>
</dbReference>
<sequence length="468" mass="51258">MNEKKEFDLKKVLPAVLTIAIGMLLVMMDTTIMNVALPHIQSAFNTDLATSQWAITAYTLAMATVIPYSGWLSDRFSTKKVFGVAILFFTITSFLVSISTSIEKVILYRILQGLTGGIVGPIGIAMSFRIIPIEKRGSMMGVLGLPMLLAPTIGPALSGLLIKYYSWHTIFLINIPIGIISLMMIYLFLPSFEAKKNTKIDLKGAILSPLAFPILIYGVHVGSDKGWTTPLALTVLALGFMMLIIFIYVESTTKNPLLEVKVFKVAEFRKGIILMWLNQAAVFGSMLLIPLYLQNVRDYSSLQCGLMMVPQAVASFIGMTVGGRLFDKFGTKSAAIPGFLMTGFSLVLLAQITSTTSVTYLLACIILLGLGQGLVNMQVNNHALQSAPLNLITRVTPMSNELLQVINSFSIAFITAFLSNQIRSALKNNSLTIAGNIAFHNTFMLLTVFICVGFVLTFFLKDKKLDNN</sequence>
<proteinExistence type="inferred from homology"/>
<accession>A0A6V8SIU3</accession>
<keyword evidence="11" id="KW-1185">Reference proteome</keyword>
<feature type="transmembrane region" description="Helical" evidence="8">
    <location>
        <begin position="299"/>
        <end position="322"/>
    </location>
</feature>
<feature type="transmembrane region" description="Helical" evidence="8">
    <location>
        <begin position="168"/>
        <end position="188"/>
    </location>
</feature>
<dbReference type="EMBL" id="BLZR01000001">
    <property type="protein sequence ID" value="GFP76492.1"/>
    <property type="molecule type" value="Genomic_DNA"/>
</dbReference>
<name>A0A6V8SIU3_9CLOT</name>
<feature type="transmembrane region" description="Helical" evidence="8">
    <location>
        <begin position="400"/>
        <end position="418"/>
    </location>
</feature>
<dbReference type="Gene3D" id="1.20.1720.10">
    <property type="entry name" value="Multidrug resistance protein D"/>
    <property type="match status" value="1"/>
</dbReference>
<evidence type="ECO:0000256" key="4">
    <source>
        <dbReference type="ARBA" id="ARBA00022475"/>
    </source>
</evidence>
<dbReference type="NCBIfam" id="TIGR00711">
    <property type="entry name" value="efflux_EmrB"/>
    <property type="match status" value="1"/>
</dbReference>
<gene>
    <name evidence="10" type="ORF">bsdtw1_02595</name>
</gene>
<reference evidence="10 11" key="1">
    <citation type="submission" date="2020-07" db="EMBL/GenBank/DDBJ databases">
        <title>A new beta-1,3-glucan-decomposing anaerobic bacterium isolated from anoxic soil subjected to biological soil disinfestation.</title>
        <authorList>
            <person name="Ueki A."/>
            <person name="Tonouchi A."/>
        </authorList>
    </citation>
    <scope>NUCLEOTIDE SEQUENCE [LARGE SCALE GENOMIC DNA]</scope>
    <source>
        <strain evidence="10 11">TW1</strain>
    </source>
</reference>
<feature type="transmembrane region" description="Helical" evidence="8">
    <location>
        <begin position="438"/>
        <end position="460"/>
    </location>
</feature>
<dbReference type="InterPro" id="IPR011701">
    <property type="entry name" value="MFS"/>
</dbReference>
<feature type="transmembrane region" description="Helical" evidence="8">
    <location>
        <begin position="334"/>
        <end position="352"/>
    </location>
</feature>
<evidence type="ECO:0000256" key="6">
    <source>
        <dbReference type="ARBA" id="ARBA00022989"/>
    </source>
</evidence>
<feature type="transmembrane region" description="Helical" evidence="8">
    <location>
        <begin position="81"/>
        <end position="100"/>
    </location>
</feature>
<evidence type="ECO:0000256" key="7">
    <source>
        <dbReference type="ARBA" id="ARBA00023136"/>
    </source>
</evidence>
<keyword evidence="5 8" id="KW-0812">Transmembrane</keyword>
<evidence type="ECO:0000256" key="1">
    <source>
        <dbReference type="ARBA" id="ARBA00004651"/>
    </source>
</evidence>
<organism evidence="10 11">
    <name type="scientific">Clostridium fungisolvens</name>
    <dbReference type="NCBI Taxonomy" id="1604897"/>
    <lineage>
        <taxon>Bacteria</taxon>
        <taxon>Bacillati</taxon>
        <taxon>Bacillota</taxon>
        <taxon>Clostridia</taxon>
        <taxon>Eubacteriales</taxon>
        <taxon>Clostridiaceae</taxon>
        <taxon>Clostridium</taxon>
    </lineage>
</organism>
<evidence type="ECO:0000256" key="8">
    <source>
        <dbReference type="SAM" id="Phobius"/>
    </source>
</evidence>
<evidence type="ECO:0000256" key="3">
    <source>
        <dbReference type="ARBA" id="ARBA00022448"/>
    </source>
</evidence>
<dbReference type="AlphaFoldDB" id="A0A6V8SIU3"/>
<evidence type="ECO:0000256" key="2">
    <source>
        <dbReference type="ARBA" id="ARBA00008537"/>
    </source>
</evidence>
<feature type="domain" description="Major facilitator superfamily (MFS) profile" evidence="9">
    <location>
        <begin position="15"/>
        <end position="465"/>
    </location>
</feature>
<dbReference type="GO" id="GO:0022857">
    <property type="term" value="F:transmembrane transporter activity"/>
    <property type="evidence" value="ECO:0007669"/>
    <property type="project" value="InterPro"/>
</dbReference>
<dbReference type="RefSeq" id="WP_183277916.1">
    <property type="nucleotide sequence ID" value="NZ_BLZR01000001.1"/>
</dbReference>
<feature type="transmembrane region" description="Helical" evidence="8">
    <location>
        <begin position="53"/>
        <end position="72"/>
    </location>
</feature>
<feature type="transmembrane region" description="Helical" evidence="8">
    <location>
        <begin position="272"/>
        <end position="293"/>
    </location>
</feature>
<dbReference type="Proteomes" id="UP000580568">
    <property type="component" value="Unassembled WGS sequence"/>
</dbReference>
<evidence type="ECO:0000259" key="9">
    <source>
        <dbReference type="PROSITE" id="PS50850"/>
    </source>
</evidence>
<feature type="transmembrane region" description="Helical" evidence="8">
    <location>
        <begin position="12"/>
        <end position="33"/>
    </location>
</feature>
<feature type="transmembrane region" description="Helical" evidence="8">
    <location>
        <begin position="358"/>
        <end position="379"/>
    </location>
</feature>
<feature type="transmembrane region" description="Helical" evidence="8">
    <location>
        <begin position="200"/>
        <end position="219"/>
    </location>
</feature>
<dbReference type="PANTHER" id="PTHR42718">
    <property type="entry name" value="MAJOR FACILITATOR SUPERFAMILY MULTIDRUG TRANSPORTER MFSC"/>
    <property type="match status" value="1"/>
</dbReference>
<dbReference type="PROSITE" id="PS50850">
    <property type="entry name" value="MFS"/>
    <property type="match status" value="1"/>
</dbReference>
<keyword evidence="4" id="KW-1003">Cell membrane</keyword>
<evidence type="ECO:0000313" key="10">
    <source>
        <dbReference type="EMBL" id="GFP76492.1"/>
    </source>
</evidence>